<reference evidence="1" key="1">
    <citation type="submission" date="2018-02" db="EMBL/GenBank/DDBJ databases">
        <title>Rhizophora mucronata_Transcriptome.</title>
        <authorList>
            <person name="Meera S.P."/>
            <person name="Sreeshan A."/>
            <person name="Augustine A."/>
        </authorList>
    </citation>
    <scope>NUCLEOTIDE SEQUENCE</scope>
    <source>
        <tissue evidence="1">Leaf</tissue>
    </source>
</reference>
<proteinExistence type="predicted"/>
<dbReference type="EMBL" id="GGEC01008758">
    <property type="protein sequence ID" value="MBW89241.1"/>
    <property type="molecule type" value="Transcribed_RNA"/>
</dbReference>
<evidence type="ECO:0000313" key="1">
    <source>
        <dbReference type="EMBL" id="MBW89241.1"/>
    </source>
</evidence>
<dbReference type="AlphaFoldDB" id="A0A2P2J704"/>
<protein>
    <submittedName>
        <fullName evidence="1">Hypersensitive-induced response protein 4</fullName>
    </submittedName>
</protein>
<accession>A0A2P2J704</accession>
<organism evidence="1">
    <name type="scientific">Rhizophora mucronata</name>
    <name type="common">Asiatic mangrove</name>
    <dbReference type="NCBI Taxonomy" id="61149"/>
    <lineage>
        <taxon>Eukaryota</taxon>
        <taxon>Viridiplantae</taxon>
        <taxon>Streptophyta</taxon>
        <taxon>Embryophyta</taxon>
        <taxon>Tracheophyta</taxon>
        <taxon>Spermatophyta</taxon>
        <taxon>Magnoliopsida</taxon>
        <taxon>eudicotyledons</taxon>
        <taxon>Gunneridae</taxon>
        <taxon>Pentapetalae</taxon>
        <taxon>rosids</taxon>
        <taxon>fabids</taxon>
        <taxon>Malpighiales</taxon>
        <taxon>Rhizophoraceae</taxon>
        <taxon>Rhizophora</taxon>
    </lineage>
</organism>
<sequence length="56" mass="6501">MRTSRELILVERKPAMYWKPRGLSQWKPGSANFSNRPHLSITPTLAWSTHAQPIKQ</sequence>
<name>A0A2P2J704_RHIMU</name>